<protein>
    <submittedName>
        <fullName evidence="6">Antiholin LrgB</fullName>
    </submittedName>
</protein>
<feature type="transmembrane region" description="Helical" evidence="5">
    <location>
        <begin position="205"/>
        <end position="227"/>
    </location>
</feature>
<evidence type="ECO:0000256" key="3">
    <source>
        <dbReference type="ARBA" id="ARBA00022989"/>
    </source>
</evidence>
<evidence type="ECO:0000256" key="4">
    <source>
        <dbReference type="ARBA" id="ARBA00023136"/>
    </source>
</evidence>
<dbReference type="InterPro" id="IPR007300">
    <property type="entry name" value="CidB/LrgB"/>
</dbReference>
<dbReference type="GO" id="GO:0016020">
    <property type="term" value="C:membrane"/>
    <property type="evidence" value="ECO:0007669"/>
    <property type="project" value="UniProtKB-SubCell"/>
</dbReference>
<dbReference type="OrthoDB" id="9811701at2"/>
<dbReference type="EMBL" id="CP023434">
    <property type="protein sequence ID" value="AXY24784.1"/>
    <property type="molecule type" value="Genomic_DNA"/>
</dbReference>
<evidence type="ECO:0000313" key="6">
    <source>
        <dbReference type="EMBL" id="AXY24784.1"/>
    </source>
</evidence>
<sequence>MRFIFGLILSVAAFAVGKYLYKRSGQFFLFNPLLVATVVGIGLLLVADIPYSAYQPGGDFISSFLQPATVAFAIPLYKQRHIIAKYWQKILVILVLGQALSMFALGSLANLLSIDSAITASLITQPATTSIAVPVTETLGGIAGITAAAVVLNAVIVAAIGKTFLKLLNVDDPVISGLALGMVGHTIGASIALERGEEEGAIASVAMVASSVLTVFVAPFIAQVLGLI</sequence>
<dbReference type="RefSeq" id="WP_118989708.1">
    <property type="nucleotide sequence ID" value="NZ_CP023434.1"/>
</dbReference>
<feature type="transmembrane region" description="Helical" evidence="5">
    <location>
        <begin position="139"/>
        <end position="161"/>
    </location>
</feature>
<dbReference type="Proteomes" id="UP000263232">
    <property type="component" value="Chromosome"/>
</dbReference>
<evidence type="ECO:0000256" key="2">
    <source>
        <dbReference type="ARBA" id="ARBA00022692"/>
    </source>
</evidence>
<dbReference type="PANTHER" id="PTHR30249:SF0">
    <property type="entry name" value="PLASTIDAL GLYCOLATE_GLYCERATE TRANSLOCATOR 1, CHLOROPLASTIC"/>
    <property type="match status" value="1"/>
</dbReference>
<feature type="transmembrane region" description="Helical" evidence="5">
    <location>
        <begin position="173"/>
        <end position="193"/>
    </location>
</feature>
<dbReference type="Pfam" id="PF04172">
    <property type="entry name" value="LrgB"/>
    <property type="match status" value="1"/>
</dbReference>
<gene>
    <name evidence="6" type="ORF">CL176_01440</name>
</gene>
<evidence type="ECO:0000256" key="1">
    <source>
        <dbReference type="ARBA" id="ARBA00004141"/>
    </source>
</evidence>
<dbReference type="PANTHER" id="PTHR30249">
    <property type="entry name" value="PUTATIVE SEROTONIN TRANSPORTER"/>
    <property type="match status" value="1"/>
</dbReference>
<keyword evidence="3 5" id="KW-1133">Transmembrane helix</keyword>
<comment type="subcellular location">
    <subcellularLocation>
        <location evidence="1">Membrane</location>
        <topology evidence="1">Multi-pass membrane protein</topology>
    </subcellularLocation>
</comment>
<keyword evidence="2 5" id="KW-0812">Transmembrane</keyword>
<reference evidence="6 7" key="1">
    <citation type="submission" date="2017-09" db="EMBL/GenBank/DDBJ databases">
        <title>Complete genome sequence of Oxytococcus suis strain ZY16052.</title>
        <authorList>
            <person name="Li F."/>
        </authorList>
    </citation>
    <scope>NUCLEOTIDE SEQUENCE [LARGE SCALE GENOMIC DNA]</scope>
    <source>
        <strain evidence="6 7">ZY16052</strain>
    </source>
</reference>
<keyword evidence="7" id="KW-1185">Reference proteome</keyword>
<accession>A0A347WI77</accession>
<proteinExistence type="predicted"/>
<dbReference type="KEGG" id="abae:CL176_01440"/>
<organism evidence="6 7">
    <name type="scientific">Suicoccus acidiformans</name>
    <dbReference type="NCBI Taxonomy" id="2036206"/>
    <lineage>
        <taxon>Bacteria</taxon>
        <taxon>Bacillati</taxon>
        <taxon>Bacillota</taxon>
        <taxon>Bacilli</taxon>
        <taxon>Lactobacillales</taxon>
        <taxon>Aerococcaceae</taxon>
        <taxon>Suicoccus</taxon>
    </lineage>
</organism>
<feature type="transmembrane region" description="Helical" evidence="5">
    <location>
        <begin position="90"/>
        <end position="112"/>
    </location>
</feature>
<evidence type="ECO:0000256" key="5">
    <source>
        <dbReference type="SAM" id="Phobius"/>
    </source>
</evidence>
<evidence type="ECO:0000313" key="7">
    <source>
        <dbReference type="Proteomes" id="UP000263232"/>
    </source>
</evidence>
<name>A0A347WI77_9LACT</name>
<feature type="transmembrane region" description="Helical" evidence="5">
    <location>
        <begin position="27"/>
        <end position="47"/>
    </location>
</feature>
<keyword evidence="4 5" id="KW-0472">Membrane</keyword>
<dbReference type="AlphaFoldDB" id="A0A347WI77"/>